<sequence>MRRHIGLAVAAMRCRRFPPVVDPAPPDRWLAGVFVYRLLGCLGVAAALCGLAQAGGAAAAGPAVATAPAPAAQRPPYARLALAGPPPKALRVFRVYGWHSLDARTGLLWLGVDEPYLIGLRAGCRRPPAQPPSALLLHGRHLQAGRDRLQFGAAACVVDSVQAADRNKLRDLALLPDVIPAIRLVQETPPRGPTGRGGKS</sequence>
<protein>
    <submittedName>
        <fullName evidence="1">Uncharacterized protein</fullName>
    </submittedName>
</protein>
<dbReference type="Pfam" id="PF20101">
    <property type="entry name" value="DUF6491"/>
    <property type="match status" value="1"/>
</dbReference>
<evidence type="ECO:0000313" key="2">
    <source>
        <dbReference type="Proteomes" id="UP000295129"/>
    </source>
</evidence>
<evidence type="ECO:0000313" key="1">
    <source>
        <dbReference type="EMBL" id="TDN56782.1"/>
    </source>
</evidence>
<comment type="caution">
    <text evidence="1">The sequence shown here is derived from an EMBL/GenBank/DDBJ whole genome shotgun (WGS) entry which is preliminary data.</text>
</comment>
<name>A0A4R6EET6_9RHOO</name>
<proteinExistence type="predicted"/>
<dbReference type="InterPro" id="IPR045500">
    <property type="entry name" value="DUF6491"/>
</dbReference>
<accession>A0A4R6EET6</accession>
<reference evidence="1 2" key="1">
    <citation type="submission" date="2019-03" db="EMBL/GenBank/DDBJ databases">
        <title>Genomic Encyclopedia of Type Strains, Phase IV (KMG-IV): sequencing the most valuable type-strain genomes for metagenomic binning, comparative biology and taxonomic classification.</title>
        <authorList>
            <person name="Goeker M."/>
        </authorList>
    </citation>
    <scope>NUCLEOTIDE SEQUENCE [LARGE SCALE GENOMIC DNA]</scope>
    <source>
        <strain evidence="1 2">DSM 12121</strain>
    </source>
</reference>
<keyword evidence="2" id="KW-1185">Reference proteome</keyword>
<dbReference type="EMBL" id="SNVV01000001">
    <property type="protein sequence ID" value="TDN56782.1"/>
    <property type="molecule type" value="Genomic_DNA"/>
</dbReference>
<dbReference type="AlphaFoldDB" id="A0A4R6EET6"/>
<dbReference type="Proteomes" id="UP000295129">
    <property type="component" value="Unassembled WGS sequence"/>
</dbReference>
<organism evidence="1 2">
    <name type="scientific">Azoarcus indigens</name>
    <dbReference type="NCBI Taxonomy" id="29545"/>
    <lineage>
        <taxon>Bacteria</taxon>
        <taxon>Pseudomonadati</taxon>
        <taxon>Pseudomonadota</taxon>
        <taxon>Betaproteobacteria</taxon>
        <taxon>Rhodocyclales</taxon>
        <taxon>Zoogloeaceae</taxon>
        <taxon>Azoarcus</taxon>
    </lineage>
</organism>
<gene>
    <name evidence="1" type="ORF">C7389_101161</name>
</gene>